<comment type="caution">
    <text evidence="1">The sequence shown here is derived from an EMBL/GenBank/DDBJ whole genome shotgun (WGS) entry which is preliminary data.</text>
</comment>
<protein>
    <submittedName>
        <fullName evidence="1">Uncharacterized protein</fullName>
    </submittedName>
</protein>
<dbReference type="EMBL" id="LACI01000346">
    <property type="protein sequence ID" value="KJU87047.1"/>
    <property type="molecule type" value="Genomic_DNA"/>
</dbReference>
<gene>
    <name evidence="1" type="ORF">MBAV_000762</name>
</gene>
<evidence type="ECO:0000313" key="2">
    <source>
        <dbReference type="Proteomes" id="UP000033423"/>
    </source>
</evidence>
<keyword evidence="2" id="KW-1185">Reference proteome</keyword>
<reference evidence="1 2" key="1">
    <citation type="submission" date="2015-02" db="EMBL/GenBank/DDBJ databases">
        <title>Single-cell genomics of uncultivated deep-branching MTB reveals a conserved set of magnetosome genes.</title>
        <authorList>
            <person name="Kolinko S."/>
            <person name="Richter M."/>
            <person name="Glockner F.O."/>
            <person name="Brachmann A."/>
            <person name="Schuler D."/>
        </authorList>
    </citation>
    <scope>NUCLEOTIDE SEQUENCE [LARGE SCALE GENOMIC DNA]</scope>
    <source>
        <strain evidence="1">TM-1</strain>
    </source>
</reference>
<accession>A0A0F3GYX8</accession>
<dbReference type="AlphaFoldDB" id="A0A0F3GYX8"/>
<name>A0A0F3GYX8_9BACT</name>
<proteinExistence type="predicted"/>
<dbReference type="Proteomes" id="UP000033423">
    <property type="component" value="Unassembled WGS sequence"/>
</dbReference>
<organism evidence="1 2">
    <name type="scientific">Candidatus Magnetobacterium bavaricum</name>
    <dbReference type="NCBI Taxonomy" id="29290"/>
    <lineage>
        <taxon>Bacteria</taxon>
        <taxon>Pseudomonadati</taxon>
        <taxon>Nitrospirota</taxon>
        <taxon>Thermodesulfovibrionia</taxon>
        <taxon>Thermodesulfovibrionales</taxon>
        <taxon>Candidatus Magnetobacteriaceae</taxon>
        <taxon>Candidatus Magnetobacterium</taxon>
    </lineage>
</organism>
<evidence type="ECO:0000313" key="1">
    <source>
        <dbReference type="EMBL" id="KJU87047.1"/>
    </source>
</evidence>
<sequence length="78" mass="8530">MTFLFDDKLTVHWLPDVESQPDQLSNLDVIAAVAVSVNVVPVLYFPTPVVPLQEIAEPSDIATEPVPVPDFATVSRDI</sequence>